<dbReference type="GO" id="GO:0015074">
    <property type="term" value="P:DNA integration"/>
    <property type="evidence" value="ECO:0007669"/>
    <property type="project" value="InterPro"/>
</dbReference>
<dbReference type="Proteomes" id="UP000046395">
    <property type="component" value="Unassembled WGS sequence"/>
</dbReference>
<dbReference type="Pfam" id="PF18701">
    <property type="entry name" value="DUF5641"/>
    <property type="match status" value="1"/>
</dbReference>
<dbReference type="Gene3D" id="3.30.420.10">
    <property type="entry name" value="Ribonuclease H-like superfamily/Ribonuclease H"/>
    <property type="match status" value="1"/>
</dbReference>
<dbReference type="SUPFAM" id="SSF53098">
    <property type="entry name" value="Ribonuclease H-like"/>
    <property type="match status" value="1"/>
</dbReference>
<evidence type="ECO:0000313" key="2">
    <source>
        <dbReference type="Proteomes" id="UP000046395"/>
    </source>
</evidence>
<organism evidence="2 3">
    <name type="scientific">Trichuris muris</name>
    <name type="common">Mouse whipworm</name>
    <dbReference type="NCBI Taxonomy" id="70415"/>
    <lineage>
        <taxon>Eukaryota</taxon>
        <taxon>Metazoa</taxon>
        <taxon>Ecdysozoa</taxon>
        <taxon>Nematoda</taxon>
        <taxon>Enoplea</taxon>
        <taxon>Dorylaimia</taxon>
        <taxon>Trichinellida</taxon>
        <taxon>Trichuridae</taxon>
        <taxon>Trichuris</taxon>
    </lineage>
</organism>
<dbReference type="PROSITE" id="PS50994">
    <property type="entry name" value="INTEGRASE"/>
    <property type="match status" value="1"/>
</dbReference>
<dbReference type="PANTHER" id="PTHR47331:SF1">
    <property type="entry name" value="GAG-LIKE PROTEIN"/>
    <property type="match status" value="1"/>
</dbReference>
<evidence type="ECO:0000259" key="1">
    <source>
        <dbReference type="PROSITE" id="PS50994"/>
    </source>
</evidence>
<accession>A0A5S6QAF5</accession>
<sequence length="300" mass="35529">MHMGVEHTLAILRQKVWILRGRSSVKRALRACLPCKRYLAKPLQQKMGNLPVERVQPAFPFERVGLDFAGPLYVRSKARTACKAYVCLFTCMVTRVVHLELTSDISTEHFIQALRRFYARRGKPRVIQSDNFLTFKCAERELARMFNRLNREKVQKDMVSNGIEWKFITERAQWTGGYWQRLVRSVKARLRKVHRNALLDEEKLRTVLCEIEARINSKPLTFLVGRAYNEWPRLTKDSQKSEYWRKRCQYQKVLVAQFWNQWEKEYVVTMTSGKKWTTVVASPRDRDLVLIEQENVSRSR</sequence>
<proteinExistence type="predicted"/>
<keyword evidence="2" id="KW-1185">Reference proteome</keyword>
<dbReference type="InterPro" id="IPR036397">
    <property type="entry name" value="RNaseH_sf"/>
</dbReference>
<evidence type="ECO:0000313" key="3">
    <source>
        <dbReference type="WBParaSite" id="TMUE_1000004075.1"/>
    </source>
</evidence>
<dbReference type="WBParaSite" id="TMUE_1000004075.1">
    <property type="protein sequence ID" value="TMUE_1000004075.1"/>
    <property type="gene ID" value="WBGene00292021"/>
</dbReference>
<dbReference type="Pfam" id="PF17921">
    <property type="entry name" value="Integrase_H2C2"/>
    <property type="match status" value="1"/>
</dbReference>
<reference evidence="3" key="1">
    <citation type="submission" date="2019-12" db="UniProtKB">
        <authorList>
            <consortium name="WormBaseParasite"/>
        </authorList>
    </citation>
    <scope>IDENTIFICATION</scope>
</reference>
<dbReference type="GO" id="GO:0003676">
    <property type="term" value="F:nucleic acid binding"/>
    <property type="evidence" value="ECO:0007669"/>
    <property type="project" value="InterPro"/>
</dbReference>
<name>A0A5S6QAF5_TRIMR</name>
<dbReference type="AlphaFoldDB" id="A0A5S6QAF5"/>
<dbReference type="InterPro" id="IPR012337">
    <property type="entry name" value="RNaseH-like_sf"/>
</dbReference>
<protein>
    <submittedName>
        <fullName evidence="3">Integrase catalytic domain-containing protein</fullName>
    </submittedName>
</protein>
<dbReference type="InterPro" id="IPR040676">
    <property type="entry name" value="DUF5641"/>
</dbReference>
<dbReference type="InterPro" id="IPR001584">
    <property type="entry name" value="Integrase_cat-core"/>
</dbReference>
<dbReference type="PANTHER" id="PTHR47331">
    <property type="entry name" value="PHD-TYPE DOMAIN-CONTAINING PROTEIN"/>
    <property type="match status" value="1"/>
</dbReference>
<feature type="domain" description="Integrase catalytic" evidence="1">
    <location>
        <begin position="56"/>
        <end position="240"/>
    </location>
</feature>
<dbReference type="InterPro" id="IPR041588">
    <property type="entry name" value="Integrase_H2C2"/>
</dbReference>